<evidence type="ECO:0000313" key="2">
    <source>
        <dbReference type="EMBL" id="OFI07161.1"/>
    </source>
</evidence>
<evidence type="ECO:0000259" key="1">
    <source>
        <dbReference type="Pfam" id="PF13472"/>
    </source>
</evidence>
<dbReference type="PATRIC" id="fig|1121290.3.peg.358"/>
<dbReference type="InterPro" id="IPR036514">
    <property type="entry name" value="SGNH_hydro_sf"/>
</dbReference>
<dbReference type="GO" id="GO:0016787">
    <property type="term" value="F:hydrolase activity"/>
    <property type="evidence" value="ECO:0007669"/>
    <property type="project" value="UniProtKB-KW"/>
</dbReference>
<dbReference type="Pfam" id="PF13472">
    <property type="entry name" value="Lipase_GDSL_2"/>
    <property type="match status" value="1"/>
</dbReference>
<evidence type="ECO:0000313" key="3">
    <source>
        <dbReference type="Proteomes" id="UP000175744"/>
    </source>
</evidence>
<reference evidence="2 3" key="1">
    <citation type="submission" date="2016-06" db="EMBL/GenBank/DDBJ databases">
        <title>Genome sequence of Clostridium acetireducens DSM 10703.</title>
        <authorList>
            <person name="Poehlein A."/>
            <person name="Fluechter S."/>
            <person name="Duerre P."/>
            <person name="Daniel R."/>
        </authorList>
    </citation>
    <scope>NUCLEOTIDE SEQUENCE [LARGE SCALE GENOMIC DNA]</scope>
    <source>
        <strain evidence="2 3">DSM 10703</strain>
    </source>
</reference>
<dbReference type="STRING" id="1121290.CLAOCE_03520"/>
<accession>A0A1E8F119</accession>
<organism evidence="2 3">
    <name type="scientific">Clostridium acetireducens DSM 10703</name>
    <dbReference type="NCBI Taxonomy" id="1121290"/>
    <lineage>
        <taxon>Bacteria</taxon>
        <taxon>Bacillati</taxon>
        <taxon>Bacillota</taxon>
        <taxon>Clostridia</taxon>
        <taxon>Eubacteriales</taxon>
        <taxon>Clostridiaceae</taxon>
        <taxon>Clostridium</taxon>
    </lineage>
</organism>
<name>A0A1E8F119_9CLOT</name>
<dbReference type="Gene3D" id="3.40.50.1110">
    <property type="entry name" value="SGNH hydrolase"/>
    <property type="match status" value="1"/>
</dbReference>
<dbReference type="EMBL" id="LZFO01000004">
    <property type="protein sequence ID" value="OFI07161.1"/>
    <property type="molecule type" value="Genomic_DNA"/>
</dbReference>
<gene>
    <name evidence="2" type="ORF">CLOACE_03520</name>
</gene>
<dbReference type="OrthoDB" id="164654at2"/>
<keyword evidence="3" id="KW-1185">Reference proteome</keyword>
<dbReference type="AlphaFoldDB" id="A0A1E8F119"/>
<proteinExistence type="predicted"/>
<dbReference type="SUPFAM" id="SSF52266">
    <property type="entry name" value="SGNH hydrolase"/>
    <property type="match status" value="1"/>
</dbReference>
<dbReference type="InterPro" id="IPR013830">
    <property type="entry name" value="SGNH_hydro"/>
</dbReference>
<dbReference type="RefSeq" id="WP_070109324.1">
    <property type="nucleotide sequence ID" value="NZ_LZFO01000004.1"/>
</dbReference>
<sequence>MKTILCYGDSNTWGYNPLDGSRYAKEDRWSSVLKKELGEKFDVISEGLNGRTTVWDDPIEGEFKNGKKHIMACLHSHKPLDLVIVFLGANDLKYKFSLTAFDIAKGVETLVKIIKNSETSPIFKSPKILVIIPPIIGPLSENSKMFIGGVEKSKEFSKEFKDVLGNQCYLLDTTNIIKTSKIDGVHLTVESHKILGKIVANFIKNKLNY</sequence>
<keyword evidence="2" id="KW-0378">Hydrolase</keyword>
<protein>
    <submittedName>
        <fullName evidence="2">GDSL-like lipase/acylhydrolase</fullName>
    </submittedName>
</protein>
<dbReference type="CDD" id="cd01839">
    <property type="entry name" value="SGNH_arylesterase_like"/>
    <property type="match status" value="1"/>
</dbReference>
<comment type="caution">
    <text evidence="2">The sequence shown here is derived from an EMBL/GenBank/DDBJ whole genome shotgun (WGS) entry which is preliminary data.</text>
</comment>
<feature type="domain" description="SGNH hydrolase-type esterase" evidence="1">
    <location>
        <begin position="6"/>
        <end position="193"/>
    </location>
</feature>
<dbReference type="Proteomes" id="UP000175744">
    <property type="component" value="Unassembled WGS sequence"/>
</dbReference>